<evidence type="ECO:0000259" key="3">
    <source>
        <dbReference type="Pfam" id="PF00156"/>
    </source>
</evidence>
<dbReference type="PANTHER" id="PTHR43363">
    <property type="entry name" value="HYPOXANTHINE PHOSPHORIBOSYLTRANSFERASE"/>
    <property type="match status" value="1"/>
</dbReference>
<gene>
    <name evidence="4" type="ORF">KGA66_18035</name>
</gene>
<evidence type="ECO:0000256" key="1">
    <source>
        <dbReference type="ARBA" id="ARBA00022676"/>
    </source>
</evidence>
<evidence type="ECO:0000256" key="2">
    <source>
        <dbReference type="ARBA" id="ARBA00022679"/>
    </source>
</evidence>
<name>A0A8J7WR80_9ACTN</name>
<dbReference type="CDD" id="cd06223">
    <property type="entry name" value="PRTases_typeI"/>
    <property type="match status" value="1"/>
</dbReference>
<dbReference type="InterPro" id="IPR000836">
    <property type="entry name" value="PRTase_dom"/>
</dbReference>
<protein>
    <recommendedName>
        <fullName evidence="3">Phosphoribosyltransferase domain-containing protein</fullName>
    </recommendedName>
</protein>
<dbReference type="InterPro" id="IPR029057">
    <property type="entry name" value="PRTase-like"/>
</dbReference>
<dbReference type="Pfam" id="PF00156">
    <property type="entry name" value="Pribosyltran"/>
    <property type="match status" value="1"/>
</dbReference>
<keyword evidence="5" id="KW-1185">Reference proteome</keyword>
<feature type="domain" description="Phosphoribosyltransferase" evidence="3">
    <location>
        <begin position="10"/>
        <end position="138"/>
    </location>
</feature>
<proteinExistence type="predicted"/>
<dbReference type="RefSeq" id="WP_211469323.1">
    <property type="nucleotide sequence ID" value="NZ_JAGSXH010000065.1"/>
</dbReference>
<organism evidence="4 5">
    <name type="scientific">Actinocrinis puniceicyclus</name>
    <dbReference type="NCBI Taxonomy" id="977794"/>
    <lineage>
        <taxon>Bacteria</taxon>
        <taxon>Bacillati</taxon>
        <taxon>Actinomycetota</taxon>
        <taxon>Actinomycetes</taxon>
        <taxon>Catenulisporales</taxon>
        <taxon>Actinospicaceae</taxon>
        <taxon>Actinocrinis</taxon>
    </lineage>
</organism>
<accession>A0A8J7WR80</accession>
<keyword evidence="2" id="KW-0808">Transferase</keyword>
<dbReference type="EMBL" id="JAGSXH010000065">
    <property type="protein sequence ID" value="MBS2964962.1"/>
    <property type="molecule type" value="Genomic_DNA"/>
</dbReference>
<dbReference type="Gene3D" id="3.40.50.2020">
    <property type="match status" value="1"/>
</dbReference>
<dbReference type="Proteomes" id="UP000677913">
    <property type="component" value="Unassembled WGS sequence"/>
</dbReference>
<dbReference type="PANTHER" id="PTHR43363:SF1">
    <property type="entry name" value="HYPOXANTHINE-GUANINE PHOSPHORIBOSYLTRANSFERASE"/>
    <property type="match status" value="1"/>
</dbReference>
<evidence type="ECO:0000313" key="5">
    <source>
        <dbReference type="Proteomes" id="UP000677913"/>
    </source>
</evidence>
<sequence length="164" mass="17525">MADEPRTNRLSWPAVEAHVRSIAEAASLDRAPDCLIGILRGGAVPAVLVAHLLQVRDLRTVEVTHTLRDGIDAPKSPQVRIGNPSTLGDLTGLDVLIVDDVAGTGHTVRVTAELARRAGATRVRTAVCVLNQANLDPDLPASEIPTYTALTTRGWVVFPWEAQS</sequence>
<dbReference type="AlphaFoldDB" id="A0A8J7WR80"/>
<comment type="caution">
    <text evidence="4">The sequence shown here is derived from an EMBL/GenBank/DDBJ whole genome shotgun (WGS) entry which is preliminary data.</text>
</comment>
<evidence type="ECO:0000313" key="4">
    <source>
        <dbReference type="EMBL" id="MBS2964962.1"/>
    </source>
</evidence>
<dbReference type="SUPFAM" id="SSF53271">
    <property type="entry name" value="PRTase-like"/>
    <property type="match status" value="1"/>
</dbReference>
<dbReference type="GO" id="GO:0016757">
    <property type="term" value="F:glycosyltransferase activity"/>
    <property type="evidence" value="ECO:0007669"/>
    <property type="project" value="UniProtKB-KW"/>
</dbReference>
<reference evidence="4" key="1">
    <citation type="submission" date="2021-04" db="EMBL/GenBank/DDBJ databases">
        <title>Genome based classification of Actinospica acidithermotolerans sp. nov., an actinobacterium isolated from an Indonesian hot spring.</title>
        <authorList>
            <person name="Kusuma A.B."/>
            <person name="Putra K.E."/>
            <person name="Nafisah S."/>
            <person name="Loh J."/>
            <person name="Nouioui I."/>
            <person name="Goodfellow M."/>
        </authorList>
    </citation>
    <scope>NUCLEOTIDE SEQUENCE</scope>
    <source>
        <strain evidence="4">DSM 45618</strain>
    </source>
</reference>
<keyword evidence="1" id="KW-0328">Glycosyltransferase</keyword>